<dbReference type="GO" id="GO:0050660">
    <property type="term" value="F:flavin adenine dinucleotide binding"/>
    <property type="evidence" value="ECO:0007669"/>
    <property type="project" value="InterPro"/>
</dbReference>
<gene>
    <name evidence="10" type="ORF">UFOPK2766_01368</name>
</gene>
<dbReference type="Gene3D" id="1.10.540.10">
    <property type="entry name" value="Acyl-CoA dehydrogenase/oxidase, N-terminal domain"/>
    <property type="match status" value="1"/>
</dbReference>
<dbReference type="Gene3D" id="1.20.140.10">
    <property type="entry name" value="Butyryl-CoA Dehydrogenase, subunit A, domain 3"/>
    <property type="match status" value="1"/>
</dbReference>
<evidence type="ECO:0000256" key="4">
    <source>
        <dbReference type="ARBA" id="ARBA00022827"/>
    </source>
</evidence>
<dbReference type="Pfam" id="PF02771">
    <property type="entry name" value="Acyl-CoA_dh_N"/>
    <property type="match status" value="1"/>
</dbReference>
<feature type="region of interest" description="Disordered" evidence="6">
    <location>
        <begin position="386"/>
        <end position="409"/>
    </location>
</feature>
<dbReference type="Gene3D" id="2.40.110.10">
    <property type="entry name" value="Butyryl-CoA Dehydrogenase, subunit A, domain 2"/>
    <property type="match status" value="1"/>
</dbReference>
<keyword evidence="3" id="KW-0285">Flavoprotein</keyword>
<evidence type="ECO:0000256" key="5">
    <source>
        <dbReference type="ARBA" id="ARBA00023002"/>
    </source>
</evidence>
<evidence type="ECO:0000256" key="1">
    <source>
        <dbReference type="ARBA" id="ARBA00001974"/>
    </source>
</evidence>
<evidence type="ECO:0000256" key="2">
    <source>
        <dbReference type="ARBA" id="ARBA00009347"/>
    </source>
</evidence>
<dbReference type="PANTHER" id="PTHR43292">
    <property type="entry name" value="ACYL-COA DEHYDROGENASE"/>
    <property type="match status" value="1"/>
</dbReference>
<dbReference type="FunFam" id="2.40.110.10:FF:000011">
    <property type="entry name" value="Acyl-CoA dehydrogenase FadE34"/>
    <property type="match status" value="1"/>
</dbReference>
<evidence type="ECO:0000256" key="6">
    <source>
        <dbReference type="SAM" id="MobiDB-lite"/>
    </source>
</evidence>
<dbReference type="EMBL" id="CAEZYU010000061">
    <property type="protein sequence ID" value="CAB4746102.1"/>
    <property type="molecule type" value="Genomic_DNA"/>
</dbReference>
<comment type="cofactor">
    <cofactor evidence="1">
        <name>FAD</name>
        <dbReference type="ChEBI" id="CHEBI:57692"/>
    </cofactor>
</comment>
<evidence type="ECO:0000259" key="9">
    <source>
        <dbReference type="Pfam" id="PF02771"/>
    </source>
</evidence>
<dbReference type="InterPro" id="IPR009100">
    <property type="entry name" value="AcylCoA_DH/oxidase_NM_dom_sf"/>
</dbReference>
<dbReference type="SUPFAM" id="SSF56645">
    <property type="entry name" value="Acyl-CoA dehydrogenase NM domain-like"/>
    <property type="match status" value="1"/>
</dbReference>
<organism evidence="10">
    <name type="scientific">freshwater metagenome</name>
    <dbReference type="NCBI Taxonomy" id="449393"/>
    <lineage>
        <taxon>unclassified sequences</taxon>
        <taxon>metagenomes</taxon>
        <taxon>ecological metagenomes</taxon>
    </lineage>
</organism>
<reference evidence="10" key="1">
    <citation type="submission" date="2020-05" db="EMBL/GenBank/DDBJ databases">
        <authorList>
            <person name="Chiriac C."/>
            <person name="Salcher M."/>
            <person name="Ghai R."/>
            <person name="Kavagutti S V."/>
        </authorList>
    </citation>
    <scope>NUCLEOTIDE SEQUENCE</scope>
</reference>
<evidence type="ECO:0000313" key="10">
    <source>
        <dbReference type="EMBL" id="CAB4746102.1"/>
    </source>
</evidence>
<dbReference type="InterPro" id="IPR006091">
    <property type="entry name" value="Acyl-CoA_Oxase/DH_mid-dom"/>
</dbReference>
<evidence type="ECO:0000259" key="8">
    <source>
        <dbReference type="Pfam" id="PF02770"/>
    </source>
</evidence>
<dbReference type="InterPro" id="IPR052161">
    <property type="entry name" value="Mycobact_Acyl-CoA_DH"/>
</dbReference>
<dbReference type="InterPro" id="IPR037069">
    <property type="entry name" value="AcylCoA_DH/ox_N_sf"/>
</dbReference>
<feature type="domain" description="Acyl-CoA oxidase/dehydrogenase middle" evidence="8">
    <location>
        <begin position="136"/>
        <end position="229"/>
    </location>
</feature>
<evidence type="ECO:0000256" key="3">
    <source>
        <dbReference type="ARBA" id="ARBA00022630"/>
    </source>
</evidence>
<dbReference type="InterPro" id="IPR009075">
    <property type="entry name" value="AcylCo_DH/oxidase_C"/>
</dbReference>
<dbReference type="Pfam" id="PF02770">
    <property type="entry name" value="Acyl-CoA_dh_M"/>
    <property type="match status" value="1"/>
</dbReference>
<accession>A0A6J6TF66</accession>
<dbReference type="GO" id="GO:0016627">
    <property type="term" value="F:oxidoreductase activity, acting on the CH-CH group of donors"/>
    <property type="evidence" value="ECO:0007669"/>
    <property type="project" value="InterPro"/>
</dbReference>
<feature type="domain" description="Acyl-CoA dehydrogenase/oxidase C-terminal" evidence="7">
    <location>
        <begin position="242"/>
        <end position="388"/>
    </location>
</feature>
<sequence>MDFQDSPELASFREEVRAFLSANAELRSGDDRDWSRNGAASDPALAEDYRRRCHAWQKLLFDSGWAGLTWPTQFGGRGLGAAQQIVFGQELAKYDATSGFLTAAQALVGPTLMQHGSPEQQQRYLAPLLSGEESWCQLFSEPGAGSDLAALATKAVLDGDHWVVNGQKVWTSSAQHADFGILIARTDPDVPKHEGLTFFIVDMRSAGIEVRPLIQAQGVAHFNEVFFSDLHIPVTNLVGEVGDGWKVARTTLRSESSMISGAGQATNYAAVLSTARRLGRTDDPVLRQELAKVWTNEQVLKWMSWRTQTAVMTGRRELALHGSLLKNFFTRSLAHRVNLAVELQGPEGMLFQDAEGEGFWQYQCLNQFASRIGGGTEEVHRNNLGEQALGLPREPAVDRDLPWNQSKRS</sequence>
<dbReference type="SUPFAM" id="SSF47203">
    <property type="entry name" value="Acyl-CoA dehydrogenase C-terminal domain-like"/>
    <property type="match status" value="1"/>
</dbReference>
<dbReference type="Pfam" id="PF00441">
    <property type="entry name" value="Acyl-CoA_dh_1"/>
    <property type="match status" value="1"/>
</dbReference>
<dbReference type="InterPro" id="IPR036250">
    <property type="entry name" value="AcylCo_DH-like_C"/>
</dbReference>
<protein>
    <submittedName>
        <fullName evidence="10">Unannotated protein</fullName>
    </submittedName>
</protein>
<dbReference type="InterPro" id="IPR046373">
    <property type="entry name" value="Acyl-CoA_Oxase/DH_mid-dom_sf"/>
</dbReference>
<name>A0A6J6TF66_9ZZZZ</name>
<keyword evidence="4" id="KW-0274">FAD</keyword>
<dbReference type="InterPro" id="IPR013786">
    <property type="entry name" value="AcylCoA_DH/ox_N"/>
</dbReference>
<dbReference type="PANTHER" id="PTHR43292:SF4">
    <property type="entry name" value="ACYL-COA DEHYDROGENASE FADE34"/>
    <property type="match status" value="1"/>
</dbReference>
<dbReference type="AlphaFoldDB" id="A0A6J6TF66"/>
<proteinExistence type="inferred from homology"/>
<dbReference type="GO" id="GO:0005886">
    <property type="term" value="C:plasma membrane"/>
    <property type="evidence" value="ECO:0007669"/>
    <property type="project" value="TreeGrafter"/>
</dbReference>
<evidence type="ECO:0000259" key="7">
    <source>
        <dbReference type="Pfam" id="PF00441"/>
    </source>
</evidence>
<comment type="similarity">
    <text evidence="2">Belongs to the acyl-CoA dehydrogenase family.</text>
</comment>
<keyword evidence="5" id="KW-0560">Oxidoreductase</keyword>
<feature type="domain" description="Acyl-CoA dehydrogenase/oxidase N-terminal" evidence="9">
    <location>
        <begin position="8"/>
        <end position="132"/>
    </location>
</feature>